<name>A0ABU3RAJ5_9BACL</name>
<evidence type="ECO:0000313" key="2">
    <source>
        <dbReference type="EMBL" id="MDU0200907.1"/>
    </source>
</evidence>
<proteinExistence type="predicted"/>
<sequence length="561" mass="59508">MRKQLMVLMGAAILAASTSGIVLPRGAYADEAVTGVNTTAQTNAEKPDTQVATIDFSTMFLNNWLSKLDVHTAEAAKLNTSDFSDLLHNGSSLATASGLALSELSSSLIEQFGIDTSNEVKQGTLTDEEAANLQQQFKEGIASWVQQSWPGTNATSYLPKDGKSIIQNRLNHIISDAATASAVAETDIRQALQSGQSIVEATGMDAQALNSVLNTLLGGDLDAAVSAGSLKVDQRDQLAISGADQIWQVIEKKGYDEQTTPWMEKYGQALLNKKLDPDMMIQAAAAFAGKDYKDITDGLAAGQSLVTASGLASSDLSAQLMDAISRDLDNEWNAGNLSAQLRDQLKKSAAEAIDKAIDLDGYGQAASGSSNHAIAEESIQALVEDSANYAEAAVTDLRQSLADDHTLVEATGKDENDLSSYLQQNAHAYIEQAVQKGWLNAADLAATESEADSLVLDAINRQGYKDQVDAKQYMANRSDRVIDDVASVSGIETADLLKNLDGGQSIAKAANQDPDSLLYNLLKKANQDINGFAAAGAISKEDAAKLKVDYGAWAVKYLSAN</sequence>
<dbReference type="Proteomes" id="UP001260980">
    <property type="component" value="Unassembled WGS sequence"/>
</dbReference>
<keyword evidence="1" id="KW-0732">Signal</keyword>
<comment type="caution">
    <text evidence="2">The sequence shown here is derived from an EMBL/GenBank/DDBJ whole genome shotgun (WGS) entry which is preliminary data.</text>
</comment>
<accession>A0ABU3RAJ5</accession>
<feature type="chain" id="PRO_5046471960" evidence="1">
    <location>
        <begin position="30"/>
        <end position="561"/>
    </location>
</feature>
<evidence type="ECO:0000256" key="1">
    <source>
        <dbReference type="SAM" id="SignalP"/>
    </source>
</evidence>
<feature type="signal peptide" evidence="1">
    <location>
        <begin position="1"/>
        <end position="29"/>
    </location>
</feature>
<gene>
    <name evidence="2" type="ORF">RQP52_07380</name>
</gene>
<protein>
    <submittedName>
        <fullName evidence="2">Uncharacterized protein</fullName>
    </submittedName>
</protein>
<reference evidence="2 3" key="1">
    <citation type="submission" date="2023-10" db="EMBL/GenBank/DDBJ databases">
        <title>Paenibacillus strain PFR10 Genome sequencing and assembly.</title>
        <authorList>
            <person name="Kim I."/>
        </authorList>
    </citation>
    <scope>NUCLEOTIDE SEQUENCE [LARGE SCALE GENOMIC DNA]</scope>
    <source>
        <strain evidence="2 3">PFR10</strain>
    </source>
</reference>
<keyword evidence="3" id="KW-1185">Reference proteome</keyword>
<evidence type="ECO:0000313" key="3">
    <source>
        <dbReference type="Proteomes" id="UP001260980"/>
    </source>
</evidence>
<dbReference type="RefSeq" id="WP_315950538.1">
    <property type="nucleotide sequence ID" value="NZ_JAWCUD010000002.1"/>
</dbReference>
<dbReference type="EMBL" id="JAWCUD010000002">
    <property type="protein sequence ID" value="MDU0200907.1"/>
    <property type="molecule type" value="Genomic_DNA"/>
</dbReference>
<organism evidence="2 3">
    <name type="scientific">Paenibacillus violae</name>
    <dbReference type="NCBI Taxonomy" id="3077234"/>
    <lineage>
        <taxon>Bacteria</taxon>
        <taxon>Bacillati</taxon>
        <taxon>Bacillota</taxon>
        <taxon>Bacilli</taxon>
        <taxon>Bacillales</taxon>
        <taxon>Paenibacillaceae</taxon>
        <taxon>Paenibacillus</taxon>
    </lineage>
</organism>